<sequence length="118" mass="13198">MQLACEVKLEHLITHALLTLTTDSLAISSVSRSQSNQPAHHHSQKILSTAAFETLSTISPADLPNKSAAAIRLALDDREDEDEDRDIPLLQDRDLYDRRRQIIALLGERSSERNPARC</sequence>
<accession>A0A4S8M9Z3</accession>
<proteinExistence type="predicted"/>
<dbReference type="OrthoDB" id="10264870at2759"/>
<protein>
    <submittedName>
        <fullName evidence="1">Uncharacterized protein</fullName>
    </submittedName>
</protein>
<dbReference type="AlphaFoldDB" id="A0A4S8M9Z3"/>
<dbReference type="Proteomes" id="UP000297245">
    <property type="component" value="Unassembled WGS sequence"/>
</dbReference>
<dbReference type="EMBL" id="ML179125">
    <property type="protein sequence ID" value="THU99070.1"/>
    <property type="molecule type" value="Genomic_DNA"/>
</dbReference>
<evidence type="ECO:0000313" key="2">
    <source>
        <dbReference type="Proteomes" id="UP000297245"/>
    </source>
</evidence>
<gene>
    <name evidence="1" type="ORF">K435DRAFT_941480</name>
</gene>
<name>A0A4S8M9Z3_DENBC</name>
<reference evidence="1 2" key="1">
    <citation type="journal article" date="2019" name="Nat. Ecol. Evol.">
        <title>Megaphylogeny resolves global patterns of mushroom evolution.</title>
        <authorList>
            <person name="Varga T."/>
            <person name="Krizsan K."/>
            <person name="Foldi C."/>
            <person name="Dima B."/>
            <person name="Sanchez-Garcia M."/>
            <person name="Sanchez-Ramirez S."/>
            <person name="Szollosi G.J."/>
            <person name="Szarkandi J.G."/>
            <person name="Papp V."/>
            <person name="Albert L."/>
            <person name="Andreopoulos W."/>
            <person name="Angelini C."/>
            <person name="Antonin V."/>
            <person name="Barry K.W."/>
            <person name="Bougher N.L."/>
            <person name="Buchanan P."/>
            <person name="Buyck B."/>
            <person name="Bense V."/>
            <person name="Catcheside P."/>
            <person name="Chovatia M."/>
            <person name="Cooper J."/>
            <person name="Damon W."/>
            <person name="Desjardin D."/>
            <person name="Finy P."/>
            <person name="Geml J."/>
            <person name="Haridas S."/>
            <person name="Hughes K."/>
            <person name="Justo A."/>
            <person name="Karasinski D."/>
            <person name="Kautmanova I."/>
            <person name="Kiss B."/>
            <person name="Kocsube S."/>
            <person name="Kotiranta H."/>
            <person name="LaButti K.M."/>
            <person name="Lechner B.E."/>
            <person name="Liimatainen K."/>
            <person name="Lipzen A."/>
            <person name="Lukacs Z."/>
            <person name="Mihaltcheva S."/>
            <person name="Morgado L.N."/>
            <person name="Niskanen T."/>
            <person name="Noordeloos M.E."/>
            <person name="Ohm R.A."/>
            <person name="Ortiz-Santana B."/>
            <person name="Ovrebo C."/>
            <person name="Racz N."/>
            <person name="Riley R."/>
            <person name="Savchenko A."/>
            <person name="Shiryaev A."/>
            <person name="Soop K."/>
            <person name="Spirin V."/>
            <person name="Szebenyi C."/>
            <person name="Tomsovsky M."/>
            <person name="Tulloss R.E."/>
            <person name="Uehling J."/>
            <person name="Grigoriev I.V."/>
            <person name="Vagvolgyi C."/>
            <person name="Papp T."/>
            <person name="Martin F.M."/>
            <person name="Miettinen O."/>
            <person name="Hibbett D.S."/>
            <person name="Nagy L.G."/>
        </authorList>
    </citation>
    <scope>NUCLEOTIDE SEQUENCE [LARGE SCALE GENOMIC DNA]</scope>
    <source>
        <strain evidence="1 2">CBS 962.96</strain>
    </source>
</reference>
<organism evidence="1 2">
    <name type="scientific">Dendrothele bispora (strain CBS 962.96)</name>
    <dbReference type="NCBI Taxonomy" id="1314807"/>
    <lineage>
        <taxon>Eukaryota</taxon>
        <taxon>Fungi</taxon>
        <taxon>Dikarya</taxon>
        <taxon>Basidiomycota</taxon>
        <taxon>Agaricomycotina</taxon>
        <taxon>Agaricomycetes</taxon>
        <taxon>Agaricomycetidae</taxon>
        <taxon>Agaricales</taxon>
        <taxon>Agaricales incertae sedis</taxon>
        <taxon>Dendrothele</taxon>
    </lineage>
</organism>
<keyword evidence="2" id="KW-1185">Reference proteome</keyword>
<evidence type="ECO:0000313" key="1">
    <source>
        <dbReference type="EMBL" id="THU99070.1"/>
    </source>
</evidence>